<dbReference type="PROSITE" id="PS50109">
    <property type="entry name" value="HIS_KIN"/>
    <property type="match status" value="1"/>
</dbReference>
<keyword evidence="5" id="KW-0812">Transmembrane</keyword>
<protein>
    <recommendedName>
        <fullName evidence="2">histidine kinase</fullName>
        <ecNumber evidence="2">2.7.13.3</ecNumber>
    </recommendedName>
</protein>
<keyword evidence="4 7" id="KW-0418">Kinase</keyword>
<keyword evidence="5" id="KW-0472">Membrane</keyword>
<dbReference type="InterPro" id="IPR035965">
    <property type="entry name" value="PAS-like_dom_sf"/>
</dbReference>
<evidence type="ECO:0000256" key="5">
    <source>
        <dbReference type="SAM" id="Phobius"/>
    </source>
</evidence>
<dbReference type="SUPFAM" id="SSF55874">
    <property type="entry name" value="ATPase domain of HSP90 chaperone/DNA topoisomerase II/histidine kinase"/>
    <property type="match status" value="1"/>
</dbReference>
<evidence type="ECO:0000256" key="2">
    <source>
        <dbReference type="ARBA" id="ARBA00012438"/>
    </source>
</evidence>
<dbReference type="CDD" id="cd00082">
    <property type="entry name" value="HisKA"/>
    <property type="match status" value="1"/>
</dbReference>
<name>A0A919APB6_9PROT</name>
<dbReference type="Pfam" id="PF00512">
    <property type="entry name" value="HisKA"/>
    <property type="match status" value="1"/>
</dbReference>
<dbReference type="Pfam" id="PF12860">
    <property type="entry name" value="PAS_7"/>
    <property type="match status" value="2"/>
</dbReference>
<dbReference type="PANTHER" id="PTHR43047">
    <property type="entry name" value="TWO-COMPONENT HISTIDINE PROTEIN KINASE"/>
    <property type="match status" value="1"/>
</dbReference>
<evidence type="ECO:0000256" key="3">
    <source>
        <dbReference type="ARBA" id="ARBA00022679"/>
    </source>
</evidence>
<dbReference type="InterPro" id="IPR000014">
    <property type="entry name" value="PAS"/>
</dbReference>
<comment type="catalytic activity">
    <reaction evidence="1">
        <text>ATP + protein L-histidine = ADP + protein N-phospho-L-histidine.</text>
        <dbReference type="EC" id="2.7.13.3"/>
    </reaction>
</comment>
<organism evidence="7 8">
    <name type="scientific">Kordiimonas sediminis</name>
    <dbReference type="NCBI Taxonomy" id="1735581"/>
    <lineage>
        <taxon>Bacteria</taxon>
        <taxon>Pseudomonadati</taxon>
        <taxon>Pseudomonadota</taxon>
        <taxon>Alphaproteobacteria</taxon>
        <taxon>Kordiimonadales</taxon>
        <taxon>Kordiimonadaceae</taxon>
        <taxon>Kordiimonas</taxon>
    </lineage>
</organism>
<feature type="transmembrane region" description="Helical" evidence="5">
    <location>
        <begin position="12"/>
        <end position="31"/>
    </location>
</feature>
<dbReference type="Gene3D" id="3.30.565.10">
    <property type="entry name" value="Histidine kinase-like ATPase, C-terminal domain"/>
    <property type="match status" value="1"/>
</dbReference>
<comment type="caution">
    <text evidence="7">The sequence shown here is derived from an EMBL/GenBank/DDBJ whole genome shotgun (WGS) entry which is preliminary data.</text>
</comment>
<dbReference type="EMBL" id="BNCI01000001">
    <property type="protein sequence ID" value="GHF16678.1"/>
    <property type="molecule type" value="Genomic_DNA"/>
</dbReference>
<evidence type="ECO:0000256" key="4">
    <source>
        <dbReference type="ARBA" id="ARBA00022777"/>
    </source>
</evidence>
<dbReference type="InterPro" id="IPR003594">
    <property type="entry name" value="HATPase_dom"/>
</dbReference>
<reference evidence="7" key="1">
    <citation type="journal article" date="2014" name="Int. J. Syst. Evol. Microbiol.">
        <title>Complete genome sequence of Corynebacterium casei LMG S-19264T (=DSM 44701T), isolated from a smear-ripened cheese.</title>
        <authorList>
            <consortium name="US DOE Joint Genome Institute (JGI-PGF)"/>
            <person name="Walter F."/>
            <person name="Albersmeier A."/>
            <person name="Kalinowski J."/>
            <person name="Ruckert C."/>
        </authorList>
    </citation>
    <scope>NUCLEOTIDE SEQUENCE</scope>
    <source>
        <strain evidence="7">KCTC 42590</strain>
    </source>
</reference>
<evidence type="ECO:0000256" key="1">
    <source>
        <dbReference type="ARBA" id="ARBA00000085"/>
    </source>
</evidence>
<gene>
    <name evidence="7" type="ORF">GCM10017044_08750</name>
</gene>
<evidence type="ECO:0000259" key="6">
    <source>
        <dbReference type="PROSITE" id="PS50109"/>
    </source>
</evidence>
<dbReference type="SUPFAM" id="SSF55785">
    <property type="entry name" value="PYP-like sensor domain (PAS domain)"/>
    <property type="match status" value="2"/>
</dbReference>
<dbReference type="Pfam" id="PF02518">
    <property type="entry name" value="HATPase_c"/>
    <property type="match status" value="1"/>
</dbReference>
<dbReference type="RefSeq" id="WP_191250324.1">
    <property type="nucleotide sequence ID" value="NZ_BNCI01000001.1"/>
</dbReference>
<feature type="domain" description="Histidine kinase" evidence="6">
    <location>
        <begin position="573"/>
        <end position="790"/>
    </location>
</feature>
<dbReference type="InterPro" id="IPR003661">
    <property type="entry name" value="HisK_dim/P_dom"/>
</dbReference>
<reference evidence="7" key="2">
    <citation type="submission" date="2020-09" db="EMBL/GenBank/DDBJ databases">
        <authorList>
            <person name="Sun Q."/>
            <person name="Kim S."/>
        </authorList>
    </citation>
    <scope>NUCLEOTIDE SEQUENCE</scope>
    <source>
        <strain evidence="7">KCTC 42590</strain>
    </source>
</reference>
<evidence type="ECO:0000313" key="8">
    <source>
        <dbReference type="Proteomes" id="UP000630923"/>
    </source>
</evidence>
<dbReference type="Proteomes" id="UP000630923">
    <property type="component" value="Unassembled WGS sequence"/>
</dbReference>
<keyword evidence="3" id="KW-0808">Transferase</keyword>
<sequence>MNWRVFFDVGAAYLVPAAIVAWVLVTFYALWRVGKITDRARSLESMTGFLEAMIRSDHRLPIWVWRSGAVQLGDSVMAVLSLQKRPEVLTDLFPGDEGIGGLPVTVVEDIEAELRGEKSTEGAIVAEIPGTDEKILIDHQHLIPLSDQWPVSVVWIEEAAGLGLAQLAAGTARASYRSMDYRLNELAAAIDGMPFPVWIRDKSLRLVNVNAAYVKAVDCKNAGMVVESETELFERRPLRAPMQALETDQAVRERQYAVVDGQRRAFNVTHVVVGKEDHVLGVAVDVTGEEEALSELARVLDSQSETLNRLRSPVAIFGPGKTLRFYNSAFSRLTHLSEDILSDEISHSELLELMREHRRLPEQVDFKTWKENVLRQYTALLEPFEEMWHLPDGTTHRVVTQPHPLGGLLILFEDVTDNLALERSYNTLVEVQRETLENMREGIAVFGSDSRLKLYNPAFVDIWRLHADMLKEEPHLGELIALIKEKPGQAREEGAQSFQGNLPVWMSERKSRTGSWVRDDARVIDFAIVPLPDGGMMLTQHDVTERYQVEQALRERSYALEAADRLKSEFITNMSYELRTPLNTIIGFGEMLDHKIGGPLTDKQSEQVGSILSAASELKDMISDVLDLAVIEAGEMDIDRVPVDLLSLMDAACAKMTDRAQVKSVVLEASAEDAPISVIGDPKRLRQVVVNMISIALAYAQVGSTLKVIADKREGWTALTVSVDTVSQSEHDRDRTIADIERGARLSGRRSAGLDLTLVKSITELHDGIFELTGFGDCGITISCLLPDVPKGT</sequence>
<proteinExistence type="predicted"/>
<dbReference type="SUPFAM" id="SSF47384">
    <property type="entry name" value="Homodimeric domain of signal transducing histidine kinase"/>
    <property type="match status" value="1"/>
</dbReference>
<dbReference type="InterPro" id="IPR036890">
    <property type="entry name" value="HATPase_C_sf"/>
</dbReference>
<dbReference type="Gene3D" id="3.30.450.20">
    <property type="entry name" value="PAS domain"/>
    <property type="match status" value="2"/>
</dbReference>
<dbReference type="GO" id="GO:0000155">
    <property type="term" value="F:phosphorelay sensor kinase activity"/>
    <property type="evidence" value="ECO:0007669"/>
    <property type="project" value="InterPro"/>
</dbReference>
<dbReference type="InterPro" id="IPR005467">
    <property type="entry name" value="His_kinase_dom"/>
</dbReference>
<keyword evidence="5" id="KW-1133">Transmembrane helix</keyword>
<keyword evidence="8" id="KW-1185">Reference proteome</keyword>
<dbReference type="Gene3D" id="1.10.287.130">
    <property type="match status" value="1"/>
</dbReference>
<dbReference type="InterPro" id="IPR036097">
    <property type="entry name" value="HisK_dim/P_sf"/>
</dbReference>
<accession>A0A919APB6</accession>
<evidence type="ECO:0000313" key="7">
    <source>
        <dbReference type="EMBL" id="GHF16678.1"/>
    </source>
</evidence>
<dbReference type="SMART" id="SM00091">
    <property type="entry name" value="PAS"/>
    <property type="match status" value="3"/>
</dbReference>
<dbReference type="AlphaFoldDB" id="A0A919APB6"/>
<dbReference type="EC" id="2.7.13.3" evidence="2"/>
<dbReference type="SMART" id="SM00388">
    <property type="entry name" value="HisKA"/>
    <property type="match status" value="1"/>
</dbReference>